<keyword evidence="3" id="KW-1185">Reference proteome</keyword>
<dbReference type="PROSITE" id="PS51257">
    <property type="entry name" value="PROKAR_LIPOPROTEIN"/>
    <property type="match status" value="1"/>
</dbReference>
<accession>I0IDU3</accession>
<sequence length="180" mass="19461">MNRVGRIALLMLLGAASAGCGAAAGRRAEPLRMPSDPDRLFSTAPVSARIYPATRFVREGERSWLTLGVELLDGLGDPVKEVGVLRCRLLADPDVSTRPGPRGVLVPAPSPQGEALYAWDVRVATPEEQAEHWDPVSRCYVLELELDDFSVAYRPSRVRVDFEPAQGVPLAAEAAMTSLP</sequence>
<evidence type="ECO:0000313" key="3">
    <source>
        <dbReference type="Proteomes" id="UP000007881"/>
    </source>
</evidence>
<name>I0IDU3_PHYMF</name>
<proteinExistence type="predicted"/>
<dbReference type="AlphaFoldDB" id="I0IDU3"/>
<dbReference type="KEGG" id="phm:PSMK_12720"/>
<protein>
    <recommendedName>
        <fullName evidence="4">Lipoprotein</fullName>
    </recommendedName>
</protein>
<dbReference type="STRING" id="1142394.PSMK_12720"/>
<dbReference type="Proteomes" id="UP000007881">
    <property type="component" value="Chromosome"/>
</dbReference>
<gene>
    <name evidence="2" type="ordered locus">PSMK_12720</name>
</gene>
<organism evidence="2 3">
    <name type="scientific">Phycisphaera mikurensis (strain NBRC 102666 / KCTC 22515 / FYK2301M01)</name>
    <dbReference type="NCBI Taxonomy" id="1142394"/>
    <lineage>
        <taxon>Bacteria</taxon>
        <taxon>Pseudomonadati</taxon>
        <taxon>Planctomycetota</taxon>
        <taxon>Phycisphaerae</taxon>
        <taxon>Phycisphaerales</taxon>
        <taxon>Phycisphaeraceae</taxon>
        <taxon>Phycisphaera</taxon>
    </lineage>
</organism>
<evidence type="ECO:0000313" key="2">
    <source>
        <dbReference type="EMBL" id="BAM03431.1"/>
    </source>
</evidence>
<dbReference type="EMBL" id="AP012338">
    <property type="protein sequence ID" value="BAM03431.1"/>
    <property type="molecule type" value="Genomic_DNA"/>
</dbReference>
<reference evidence="2 3" key="1">
    <citation type="submission" date="2012-02" db="EMBL/GenBank/DDBJ databases">
        <title>Complete genome sequence of Phycisphaera mikurensis NBRC 102666.</title>
        <authorList>
            <person name="Ankai A."/>
            <person name="Hosoyama A."/>
            <person name="Terui Y."/>
            <person name="Sekine M."/>
            <person name="Fukai R."/>
            <person name="Kato Y."/>
            <person name="Nakamura S."/>
            <person name="Yamada-Narita S."/>
            <person name="Kawakoshi A."/>
            <person name="Fukunaga Y."/>
            <person name="Yamazaki S."/>
            <person name="Fujita N."/>
        </authorList>
    </citation>
    <scope>NUCLEOTIDE SEQUENCE [LARGE SCALE GENOMIC DNA]</scope>
    <source>
        <strain evidence="3">NBRC 102666 / KCTC 22515 / FYK2301M01</strain>
    </source>
</reference>
<evidence type="ECO:0008006" key="4">
    <source>
        <dbReference type="Google" id="ProtNLM"/>
    </source>
</evidence>
<keyword evidence="1" id="KW-0732">Signal</keyword>
<evidence type="ECO:0000256" key="1">
    <source>
        <dbReference type="SAM" id="SignalP"/>
    </source>
</evidence>
<feature type="chain" id="PRO_5003629666" description="Lipoprotein" evidence="1">
    <location>
        <begin position="23"/>
        <end position="180"/>
    </location>
</feature>
<dbReference type="HOGENOM" id="CLU_1494896_0_0_0"/>
<feature type="signal peptide" evidence="1">
    <location>
        <begin position="1"/>
        <end position="22"/>
    </location>
</feature>